<sequence length="153" mass="17410">MLFIATIMKPTGPRVAELIDKFEGIGRQEDPEWLHLQKGSQSKPKQSDPTAPISPPASRSSPSSHFKLNAADDARKPNVHSPVDSTPEQWSPKDIGDVVLKLRDTENKFERRQKYQSMFKDAPLYQVYSEGVNRRNHGELLKFMCLFPLYVTV</sequence>
<feature type="region of interest" description="Disordered" evidence="1">
    <location>
        <begin position="29"/>
        <end position="92"/>
    </location>
</feature>
<name>A0A8T0DS84_9TREM</name>
<protein>
    <submittedName>
        <fullName evidence="2">Uncharacterized protein</fullName>
    </submittedName>
</protein>
<reference evidence="2 3" key="1">
    <citation type="submission" date="2019-07" db="EMBL/GenBank/DDBJ databases">
        <title>Annotation for the trematode Paragonimus westermani.</title>
        <authorList>
            <person name="Choi Y.-J."/>
        </authorList>
    </citation>
    <scope>NUCLEOTIDE SEQUENCE [LARGE SCALE GENOMIC DNA]</scope>
    <source>
        <strain evidence="2">180907_Pwestermani</strain>
    </source>
</reference>
<evidence type="ECO:0000313" key="3">
    <source>
        <dbReference type="Proteomes" id="UP000699462"/>
    </source>
</evidence>
<dbReference type="Proteomes" id="UP000699462">
    <property type="component" value="Unassembled WGS sequence"/>
</dbReference>
<keyword evidence="3" id="KW-1185">Reference proteome</keyword>
<dbReference type="OrthoDB" id="27593at2759"/>
<gene>
    <name evidence="2" type="ORF">P879_07307</name>
</gene>
<evidence type="ECO:0000256" key="1">
    <source>
        <dbReference type="SAM" id="MobiDB-lite"/>
    </source>
</evidence>
<proteinExistence type="predicted"/>
<feature type="compositionally biased region" description="Polar residues" evidence="1">
    <location>
        <begin position="38"/>
        <end position="48"/>
    </location>
</feature>
<dbReference type="AlphaFoldDB" id="A0A8T0DS84"/>
<organism evidence="2 3">
    <name type="scientific">Paragonimus westermani</name>
    <dbReference type="NCBI Taxonomy" id="34504"/>
    <lineage>
        <taxon>Eukaryota</taxon>
        <taxon>Metazoa</taxon>
        <taxon>Spiralia</taxon>
        <taxon>Lophotrochozoa</taxon>
        <taxon>Platyhelminthes</taxon>
        <taxon>Trematoda</taxon>
        <taxon>Digenea</taxon>
        <taxon>Plagiorchiida</taxon>
        <taxon>Troglotremata</taxon>
        <taxon>Troglotrematidae</taxon>
        <taxon>Paragonimus</taxon>
    </lineage>
</organism>
<dbReference type="EMBL" id="JTDF01001321">
    <property type="protein sequence ID" value="KAF8570186.1"/>
    <property type="molecule type" value="Genomic_DNA"/>
</dbReference>
<comment type="caution">
    <text evidence="2">The sequence shown here is derived from an EMBL/GenBank/DDBJ whole genome shotgun (WGS) entry which is preliminary data.</text>
</comment>
<evidence type="ECO:0000313" key="2">
    <source>
        <dbReference type="EMBL" id="KAF8570186.1"/>
    </source>
</evidence>
<accession>A0A8T0DS84</accession>